<feature type="region of interest" description="Disordered" evidence="1">
    <location>
        <begin position="1"/>
        <end position="48"/>
    </location>
</feature>
<dbReference type="Proteomes" id="UP000316759">
    <property type="component" value="Unassembled WGS sequence"/>
</dbReference>
<evidence type="ECO:0000256" key="1">
    <source>
        <dbReference type="SAM" id="MobiDB-lite"/>
    </source>
</evidence>
<organism evidence="2 3">
    <name type="scientific">Fasciola gigantica</name>
    <name type="common">Giant liver fluke</name>
    <dbReference type="NCBI Taxonomy" id="46835"/>
    <lineage>
        <taxon>Eukaryota</taxon>
        <taxon>Metazoa</taxon>
        <taxon>Spiralia</taxon>
        <taxon>Lophotrochozoa</taxon>
        <taxon>Platyhelminthes</taxon>
        <taxon>Trematoda</taxon>
        <taxon>Digenea</taxon>
        <taxon>Plagiorchiida</taxon>
        <taxon>Echinostomata</taxon>
        <taxon>Echinostomatoidea</taxon>
        <taxon>Fasciolidae</taxon>
        <taxon>Fasciola</taxon>
    </lineage>
</organism>
<name>A0A504YXE3_FASGI</name>
<reference evidence="2 3" key="1">
    <citation type="submission" date="2019-04" db="EMBL/GenBank/DDBJ databases">
        <title>Annotation for the trematode Fasciola gigantica.</title>
        <authorList>
            <person name="Choi Y.-J."/>
        </authorList>
    </citation>
    <scope>NUCLEOTIDE SEQUENCE [LARGE SCALE GENOMIC DNA]</scope>
    <source>
        <strain evidence="2">Uganda_cow_1</strain>
    </source>
</reference>
<protein>
    <submittedName>
        <fullName evidence="2">Uncharacterized protein</fullName>
    </submittedName>
</protein>
<dbReference type="OrthoDB" id="6264690at2759"/>
<feature type="region of interest" description="Disordered" evidence="1">
    <location>
        <begin position="82"/>
        <end position="117"/>
    </location>
</feature>
<dbReference type="AlphaFoldDB" id="A0A504YXE3"/>
<comment type="caution">
    <text evidence="2">The sequence shown here is derived from an EMBL/GenBank/DDBJ whole genome shotgun (WGS) entry which is preliminary data.</text>
</comment>
<dbReference type="EMBL" id="SUNJ01002316">
    <property type="protein sequence ID" value="TPP66073.1"/>
    <property type="molecule type" value="Genomic_DNA"/>
</dbReference>
<sequence length="234" mass="25004">MRSPTVATNKASAALSQTQKCGSSLTSAPRRKPRRRNLSSHVNARLSPCPEESADHLVTSFVNSSPHCHMVRPYSPMTRRADDSVYASSTHSHRPVMPPGPPTSPVPSPPHASTLTSDLAADSTDDVVSYNAASTSLGTDKCLPHLTATLRTRLRHRRNAICAHSPLGQGLKDFFASYVMSHLTDSMTSSLNLDSTGEVGAVTPGNSRLALRSGLFCSPQAVLPLSNDTETTME</sequence>
<keyword evidence="3" id="KW-1185">Reference proteome</keyword>
<accession>A0A504YXE3</accession>
<feature type="compositionally biased region" description="Polar residues" evidence="1">
    <location>
        <begin position="1"/>
        <end position="27"/>
    </location>
</feature>
<evidence type="ECO:0000313" key="2">
    <source>
        <dbReference type="EMBL" id="TPP66073.1"/>
    </source>
</evidence>
<proteinExistence type="predicted"/>
<gene>
    <name evidence="2" type="ORF">FGIG_01692</name>
</gene>
<feature type="compositionally biased region" description="Pro residues" evidence="1">
    <location>
        <begin position="96"/>
        <end position="110"/>
    </location>
</feature>
<feature type="compositionally biased region" description="Basic residues" evidence="1">
    <location>
        <begin position="29"/>
        <end position="38"/>
    </location>
</feature>
<evidence type="ECO:0000313" key="3">
    <source>
        <dbReference type="Proteomes" id="UP000316759"/>
    </source>
</evidence>